<evidence type="ECO:0000256" key="11">
    <source>
        <dbReference type="ARBA" id="ARBA00023136"/>
    </source>
</evidence>
<evidence type="ECO:0000313" key="15">
    <source>
        <dbReference type="Proteomes" id="UP000190657"/>
    </source>
</evidence>
<keyword evidence="3" id="KW-0813">Transport</keyword>
<dbReference type="OrthoDB" id="9810952at2"/>
<dbReference type="EMBL" id="FUWW01000005">
    <property type="protein sequence ID" value="SJZ46611.1"/>
    <property type="molecule type" value="Genomic_DNA"/>
</dbReference>
<feature type="transmembrane region" description="Helical" evidence="13">
    <location>
        <begin position="181"/>
        <end position="198"/>
    </location>
</feature>
<keyword evidence="7 13" id="KW-0812">Transmembrane</keyword>
<keyword evidence="11 13" id="KW-0472">Membrane</keyword>
<feature type="transmembrane region" description="Helical" evidence="13">
    <location>
        <begin position="269"/>
        <end position="288"/>
    </location>
</feature>
<dbReference type="GO" id="GO:0005886">
    <property type="term" value="C:plasma membrane"/>
    <property type="evidence" value="ECO:0007669"/>
    <property type="project" value="UniProtKB-SubCell"/>
</dbReference>
<feature type="binding site" evidence="12">
    <location>
        <position position="311"/>
    </location>
    <ligand>
        <name>K(+)</name>
        <dbReference type="ChEBI" id="CHEBI:29103"/>
    </ligand>
</feature>
<feature type="binding site" evidence="12">
    <location>
        <position position="110"/>
    </location>
    <ligand>
        <name>K(+)</name>
        <dbReference type="ChEBI" id="CHEBI:29103"/>
    </ligand>
</feature>
<feature type="transmembrane region" description="Helical" evidence="13">
    <location>
        <begin position="392"/>
        <end position="411"/>
    </location>
</feature>
<dbReference type="InterPro" id="IPR003445">
    <property type="entry name" value="Cat_transpt"/>
</dbReference>
<keyword evidence="5" id="KW-0997">Cell inner membrane</keyword>
<evidence type="ECO:0000256" key="7">
    <source>
        <dbReference type="ARBA" id="ARBA00022692"/>
    </source>
</evidence>
<feature type="binding site" evidence="12">
    <location>
        <position position="428"/>
    </location>
    <ligand>
        <name>K(+)</name>
        <dbReference type="ChEBI" id="CHEBI:29103"/>
    </ligand>
</feature>
<name>A0A1T4KW21_9FIRM</name>
<accession>A0A1T4KW21</accession>
<dbReference type="RefSeq" id="WP_078768135.1">
    <property type="nucleotide sequence ID" value="NZ_FUWW01000005.1"/>
</dbReference>
<evidence type="ECO:0000256" key="3">
    <source>
        <dbReference type="ARBA" id="ARBA00022448"/>
    </source>
</evidence>
<sequence length="491" mass="54101">MNGSIIRKILGYVLVLEGVLLLMPGLVGLYYHEEEYKTYLICATVTFAIGAVVAFKKTKNNVFYLKEGCTATALSWIVLSVFGAVPFVLTGEIPHFVDALFETVSGFTTTGASILTDVEALSHASLFWRSFTHWIGGMGVLVFLLAVVQMTGGSNMNLMRAESPGPSVGKLVPKMRYTARILYALYFILTIVEIVFLVCGDMPVFDAVTASLGTAGTGGFGIKNDSMASYSPYIQWVITIFMALFGVNFNFYYFLVLRQLGKALKMEEVRAYFAVIITSIVVICVNTADLYTNIADNIRTSAFQVSSIITTTGYSTIDFDTWPSLSKAILVLLMFVGACAGSTGGGIKVSRFVVVIKTISKEIQSYLHPKNIKKITLDGKIVEHETLRSTNVFIITYFIIFVVSMLCVSLEDYDLVTNFTAIAATLNNIGPGLELVGPAQNFSQFSDLSKIVLVFDMLAGRLELFPILLLFSPRLWLDTIKRKTARKIRKK</sequence>
<organism evidence="14 15">
    <name type="scientific">Eubacterium coprostanoligenes</name>
    <dbReference type="NCBI Taxonomy" id="290054"/>
    <lineage>
        <taxon>Bacteria</taxon>
        <taxon>Bacillati</taxon>
        <taxon>Bacillota</taxon>
        <taxon>Clostridia</taxon>
        <taxon>Eubacteriales</taxon>
        <taxon>Eubacteriaceae</taxon>
        <taxon>Eubacterium</taxon>
    </lineage>
</organism>
<feature type="transmembrane region" description="Helical" evidence="13">
    <location>
        <begin position="12"/>
        <end position="32"/>
    </location>
</feature>
<evidence type="ECO:0000256" key="4">
    <source>
        <dbReference type="ARBA" id="ARBA00022475"/>
    </source>
</evidence>
<feature type="transmembrane region" description="Helical" evidence="13">
    <location>
        <begin position="68"/>
        <end position="89"/>
    </location>
</feature>
<feature type="binding site" evidence="12">
    <location>
        <position position="109"/>
    </location>
    <ligand>
        <name>K(+)</name>
        <dbReference type="ChEBI" id="CHEBI:29103"/>
    </ligand>
</feature>
<evidence type="ECO:0000256" key="6">
    <source>
        <dbReference type="ARBA" id="ARBA00022538"/>
    </source>
</evidence>
<feature type="binding site" evidence="12">
    <location>
        <position position="218"/>
    </location>
    <ligand>
        <name>K(+)</name>
        <dbReference type="ChEBI" id="CHEBI:29103"/>
    </ligand>
</feature>
<feature type="transmembrane region" description="Helical" evidence="13">
    <location>
        <begin position="38"/>
        <end position="56"/>
    </location>
</feature>
<dbReference type="PIRSF" id="PIRSF006247">
    <property type="entry name" value="TrkH"/>
    <property type="match status" value="1"/>
</dbReference>
<comment type="similarity">
    <text evidence="2">Belongs to the TrkH potassium transport family.</text>
</comment>
<evidence type="ECO:0000256" key="5">
    <source>
        <dbReference type="ARBA" id="ARBA00022519"/>
    </source>
</evidence>
<reference evidence="14 15" key="1">
    <citation type="submission" date="2017-02" db="EMBL/GenBank/DDBJ databases">
        <authorList>
            <person name="Peterson S.W."/>
        </authorList>
    </citation>
    <scope>NUCLEOTIDE SEQUENCE [LARGE SCALE GENOMIC DNA]</scope>
    <source>
        <strain evidence="14 15">ATCC 51222</strain>
    </source>
</reference>
<keyword evidence="12" id="KW-0479">Metal-binding</keyword>
<dbReference type="GO" id="GO:0046872">
    <property type="term" value="F:metal ion binding"/>
    <property type="evidence" value="ECO:0007669"/>
    <property type="project" value="UniProtKB-KW"/>
</dbReference>
<dbReference type="PANTHER" id="PTHR32024:SF2">
    <property type="entry name" value="TRK SYSTEM POTASSIUM UPTAKE PROTEIN TRKG-RELATED"/>
    <property type="match status" value="1"/>
</dbReference>
<evidence type="ECO:0000256" key="10">
    <source>
        <dbReference type="ARBA" id="ARBA00023065"/>
    </source>
</evidence>
<keyword evidence="10" id="KW-0406">Ion transport</keyword>
<keyword evidence="6" id="KW-0633">Potassium transport</keyword>
<dbReference type="Pfam" id="PF02386">
    <property type="entry name" value="TrkH"/>
    <property type="match status" value="1"/>
</dbReference>
<keyword evidence="4" id="KW-1003">Cell membrane</keyword>
<evidence type="ECO:0000313" key="14">
    <source>
        <dbReference type="EMBL" id="SJZ46611.1"/>
    </source>
</evidence>
<protein>
    <submittedName>
        <fullName evidence="14">Trk system potassium uptake protein TrkH</fullName>
    </submittedName>
</protein>
<feature type="transmembrane region" description="Helical" evidence="13">
    <location>
        <begin position="328"/>
        <end position="347"/>
    </location>
</feature>
<dbReference type="STRING" id="290054.SAMN02745114_00642"/>
<evidence type="ECO:0000256" key="12">
    <source>
        <dbReference type="PIRSR" id="PIRSR006247-1"/>
    </source>
</evidence>
<comment type="subcellular location">
    <subcellularLocation>
        <location evidence="1">Cell inner membrane</location>
        <topology evidence="1">Multi-pass membrane protein</topology>
    </subcellularLocation>
</comment>
<evidence type="ECO:0000256" key="13">
    <source>
        <dbReference type="SAM" id="Phobius"/>
    </source>
</evidence>
<keyword evidence="15" id="KW-1185">Reference proteome</keyword>
<gene>
    <name evidence="14" type="ORF">SAMN02745114_00642</name>
</gene>
<proteinExistence type="inferred from homology"/>
<dbReference type="PANTHER" id="PTHR32024">
    <property type="entry name" value="TRK SYSTEM POTASSIUM UPTAKE PROTEIN TRKG-RELATED"/>
    <property type="match status" value="1"/>
</dbReference>
<keyword evidence="8 12" id="KW-0630">Potassium</keyword>
<feature type="transmembrane region" description="Helical" evidence="13">
    <location>
        <begin position="451"/>
        <end position="477"/>
    </location>
</feature>
<feature type="binding site" evidence="12">
    <location>
        <position position="312"/>
    </location>
    <ligand>
        <name>K(+)</name>
        <dbReference type="ChEBI" id="CHEBI:29103"/>
    </ligand>
</feature>
<dbReference type="AlphaFoldDB" id="A0A1T4KW21"/>
<evidence type="ECO:0000256" key="2">
    <source>
        <dbReference type="ARBA" id="ARBA00009137"/>
    </source>
</evidence>
<evidence type="ECO:0000256" key="8">
    <source>
        <dbReference type="ARBA" id="ARBA00022958"/>
    </source>
</evidence>
<evidence type="ECO:0000256" key="9">
    <source>
        <dbReference type="ARBA" id="ARBA00022989"/>
    </source>
</evidence>
<feature type="transmembrane region" description="Helical" evidence="13">
    <location>
        <begin position="233"/>
        <end position="257"/>
    </location>
</feature>
<evidence type="ECO:0000256" key="1">
    <source>
        <dbReference type="ARBA" id="ARBA00004429"/>
    </source>
</evidence>
<feature type="transmembrane region" description="Helical" evidence="13">
    <location>
        <begin position="131"/>
        <end position="150"/>
    </location>
</feature>
<dbReference type="InterPro" id="IPR004772">
    <property type="entry name" value="TrkH"/>
</dbReference>
<dbReference type="GO" id="GO:0015379">
    <property type="term" value="F:potassium:chloride symporter activity"/>
    <property type="evidence" value="ECO:0007669"/>
    <property type="project" value="InterPro"/>
</dbReference>
<dbReference type="Proteomes" id="UP000190657">
    <property type="component" value="Unassembled WGS sequence"/>
</dbReference>
<keyword evidence="9 13" id="KW-1133">Transmembrane helix</keyword>